<gene>
    <name evidence="1" type="ORF">Psch_00957</name>
</gene>
<sequence length="169" mass="18874">MGSDLSGFINLAKELGSVDAKIIDPGTIKTAAWVRMKCSFGCKYGPRRRHCCPPNTPTHKETQEMIDCYKRALLVHCKANWNDPSEVVLKLEREIFLAGYYKVIGFGAGPCMICKTCNPEKCAQPKNARPSMEACGIDVFETVRTNGWPIMVLKDFESDGNYYGLLLID</sequence>
<evidence type="ECO:0000313" key="2">
    <source>
        <dbReference type="Proteomes" id="UP000298324"/>
    </source>
</evidence>
<accession>A0A4Y7RF30</accession>
<evidence type="ECO:0000313" key="1">
    <source>
        <dbReference type="EMBL" id="TEB07406.1"/>
    </source>
</evidence>
<protein>
    <recommendedName>
        <fullName evidence="3">Metal-binding protein</fullName>
    </recommendedName>
</protein>
<dbReference type="InterPro" id="IPR019271">
    <property type="entry name" value="DUF2284_metal-binding"/>
</dbReference>
<evidence type="ECO:0008006" key="3">
    <source>
        <dbReference type="Google" id="ProtNLM"/>
    </source>
</evidence>
<keyword evidence="2" id="KW-1185">Reference proteome</keyword>
<dbReference type="AlphaFoldDB" id="A0A4Y7RF30"/>
<comment type="caution">
    <text evidence="1">The sequence shown here is derived from an EMBL/GenBank/DDBJ whole genome shotgun (WGS) entry which is preliminary data.</text>
</comment>
<organism evidence="1 2">
    <name type="scientific">Pelotomaculum schinkii</name>
    <dbReference type="NCBI Taxonomy" id="78350"/>
    <lineage>
        <taxon>Bacteria</taxon>
        <taxon>Bacillati</taxon>
        <taxon>Bacillota</taxon>
        <taxon>Clostridia</taxon>
        <taxon>Eubacteriales</taxon>
        <taxon>Desulfotomaculaceae</taxon>
        <taxon>Pelotomaculum</taxon>
    </lineage>
</organism>
<proteinExistence type="predicted"/>
<dbReference type="Pfam" id="PF10050">
    <property type="entry name" value="DUF2284"/>
    <property type="match status" value="1"/>
</dbReference>
<dbReference type="EMBL" id="QFGA01000001">
    <property type="protein sequence ID" value="TEB07406.1"/>
    <property type="molecule type" value="Genomic_DNA"/>
</dbReference>
<reference evidence="1 2" key="1">
    <citation type="journal article" date="2018" name="Environ. Microbiol.">
        <title>Novel energy conservation strategies and behaviour of Pelotomaculum schinkii driving syntrophic propionate catabolism.</title>
        <authorList>
            <person name="Hidalgo-Ahumada C.A.P."/>
            <person name="Nobu M.K."/>
            <person name="Narihiro T."/>
            <person name="Tamaki H."/>
            <person name="Liu W.T."/>
            <person name="Kamagata Y."/>
            <person name="Stams A.J.M."/>
            <person name="Imachi H."/>
            <person name="Sousa D.Z."/>
        </authorList>
    </citation>
    <scope>NUCLEOTIDE SEQUENCE [LARGE SCALE GENOMIC DNA]</scope>
    <source>
        <strain evidence="1 2">HH</strain>
    </source>
</reference>
<dbReference type="Proteomes" id="UP000298324">
    <property type="component" value="Unassembled WGS sequence"/>
</dbReference>
<dbReference type="RefSeq" id="WP_190239304.1">
    <property type="nucleotide sequence ID" value="NZ_QFGA01000001.1"/>
</dbReference>
<name>A0A4Y7RF30_9FIRM</name>